<organism evidence="1 2">
    <name type="scientific">Paenibacillus riograndensis SBR5</name>
    <dbReference type="NCBI Taxonomy" id="1073571"/>
    <lineage>
        <taxon>Bacteria</taxon>
        <taxon>Bacillati</taxon>
        <taxon>Bacillota</taxon>
        <taxon>Bacilli</taxon>
        <taxon>Bacillales</taxon>
        <taxon>Paenibacillaceae</taxon>
        <taxon>Paenibacillus</taxon>
        <taxon>Paenibacillus sonchi group</taxon>
    </lineage>
</organism>
<reference evidence="2" key="1">
    <citation type="submission" date="2015-03" db="EMBL/GenBank/DDBJ databases">
        <authorList>
            <person name="Wibberg D."/>
        </authorList>
    </citation>
    <scope>NUCLEOTIDE SEQUENCE [LARGE SCALE GENOMIC DNA]</scope>
</reference>
<dbReference type="HOGENOM" id="CLU_2410443_0_0_9"/>
<sequence length="94" mass="10916">MKMSYRPNITNVTKASSNDKEGLYEFIIKLADGTECRAFYNRFPEWKMTNISRLLKTPCPVCRKDFICKCMEAFTADFEGQMLGNEWIDKAIAE</sequence>
<dbReference type="KEGG" id="pri:PRIO_1457"/>
<proteinExistence type="predicted"/>
<dbReference type="STRING" id="483937.AMQ84_22795"/>
<gene>
    <name evidence="1" type="ORF">PRIO_1457</name>
</gene>
<dbReference type="EMBL" id="LN831776">
    <property type="protein sequence ID" value="CQR53600.1"/>
    <property type="molecule type" value="Genomic_DNA"/>
</dbReference>
<evidence type="ECO:0000313" key="1">
    <source>
        <dbReference type="EMBL" id="CQR53600.1"/>
    </source>
</evidence>
<protein>
    <submittedName>
        <fullName evidence="1">Uncharacterized protein</fullName>
    </submittedName>
</protein>
<dbReference type="AlphaFoldDB" id="A0A0E3WGN9"/>
<name>A0A0E3WGN9_9BACL</name>
<accession>A0A0E3WGN9</accession>
<evidence type="ECO:0000313" key="2">
    <source>
        <dbReference type="Proteomes" id="UP000033163"/>
    </source>
</evidence>
<dbReference type="Proteomes" id="UP000033163">
    <property type="component" value="Chromosome I"/>
</dbReference>
<dbReference type="PATRIC" id="fig|1073571.4.peg.1520"/>